<evidence type="ECO:0000313" key="4">
    <source>
        <dbReference type="Proteomes" id="UP000006727"/>
    </source>
</evidence>
<reference evidence="2 4" key="2">
    <citation type="journal article" date="2018" name="Plant J.">
        <title>The Physcomitrella patens chromosome-scale assembly reveals moss genome structure and evolution.</title>
        <authorList>
            <person name="Lang D."/>
            <person name="Ullrich K.K."/>
            <person name="Murat F."/>
            <person name="Fuchs J."/>
            <person name="Jenkins J."/>
            <person name="Haas F.B."/>
            <person name="Piednoel M."/>
            <person name="Gundlach H."/>
            <person name="Van Bel M."/>
            <person name="Meyberg R."/>
            <person name="Vives C."/>
            <person name="Morata J."/>
            <person name="Symeonidi A."/>
            <person name="Hiss M."/>
            <person name="Muchero W."/>
            <person name="Kamisugi Y."/>
            <person name="Saleh O."/>
            <person name="Blanc G."/>
            <person name="Decker E.L."/>
            <person name="van Gessel N."/>
            <person name="Grimwood J."/>
            <person name="Hayes R.D."/>
            <person name="Graham S.W."/>
            <person name="Gunter L.E."/>
            <person name="McDaniel S.F."/>
            <person name="Hoernstein S.N.W."/>
            <person name="Larsson A."/>
            <person name="Li F.W."/>
            <person name="Perroud P.F."/>
            <person name="Phillips J."/>
            <person name="Ranjan P."/>
            <person name="Rokshar D.S."/>
            <person name="Rothfels C.J."/>
            <person name="Schneider L."/>
            <person name="Shu S."/>
            <person name="Stevenson D.W."/>
            <person name="Thummler F."/>
            <person name="Tillich M."/>
            <person name="Villarreal Aguilar J.C."/>
            <person name="Widiez T."/>
            <person name="Wong G.K."/>
            <person name="Wymore A."/>
            <person name="Zhang Y."/>
            <person name="Zimmer A.D."/>
            <person name="Quatrano R.S."/>
            <person name="Mayer K.F.X."/>
            <person name="Goodstein D."/>
            <person name="Casacuberta J.M."/>
            <person name="Vandepoele K."/>
            <person name="Reski R."/>
            <person name="Cuming A.C."/>
            <person name="Tuskan G.A."/>
            <person name="Maumus F."/>
            <person name="Salse J."/>
            <person name="Schmutz J."/>
            <person name="Rensing S.A."/>
        </authorList>
    </citation>
    <scope>NUCLEOTIDE SEQUENCE [LARGE SCALE GENOMIC DNA]</scope>
    <source>
        <strain evidence="3 4">cv. Gransden 2004</strain>
    </source>
</reference>
<dbReference type="Proteomes" id="UP000006727">
    <property type="component" value="Chromosome 11"/>
</dbReference>
<dbReference type="EMBL" id="ABEU02000011">
    <property type="protein sequence ID" value="PNR44708.1"/>
    <property type="molecule type" value="Genomic_DNA"/>
</dbReference>
<keyword evidence="4" id="KW-1185">Reference proteome</keyword>
<dbReference type="AlphaFoldDB" id="A0A2K1JT47"/>
<name>A0A2K1JT47_PHYPA</name>
<proteinExistence type="predicted"/>
<gene>
    <name evidence="2" type="ORF">PHYPA_014478</name>
</gene>
<dbReference type="InParanoid" id="A0A2K1JT47"/>
<reference evidence="3" key="3">
    <citation type="submission" date="2020-12" db="UniProtKB">
        <authorList>
            <consortium name="EnsemblPlants"/>
        </authorList>
    </citation>
    <scope>IDENTIFICATION</scope>
</reference>
<organism evidence="2">
    <name type="scientific">Physcomitrium patens</name>
    <name type="common">Spreading-leaved earth moss</name>
    <name type="synonym">Physcomitrella patens</name>
    <dbReference type="NCBI Taxonomy" id="3218"/>
    <lineage>
        <taxon>Eukaryota</taxon>
        <taxon>Viridiplantae</taxon>
        <taxon>Streptophyta</taxon>
        <taxon>Embryophyta</taxon>
        <taxon>Bryophyta</taxon>
        <taxon>Bryophytina</taxon>
        <taxon>Bryopsida</taxon>
        <taxon>Funariidae</taxon>
        <taxon>Funariales</taxon>
        <taxon>Funariaceae</taxon>
        <taxon>Physcomitrium</taxon>
    </lineage>
</organism>
<protein>
    <submittedName>
        <fullName evidence="2 3">Uncharacterized protein</fullName>
    </submittedName>
</protein>
<evidence type="ECO:0000313" key="2">
    <source>
        <dbReference type="EMBL" id="PNR44708.1"/>
    </source>
</evidence>
<reference evidence="2 4" key="1">
    <citation type="journal article" date="2008" name="Science">
        <title>The Physcomitrella genome reveals evolutionary insights into the conquest of land by plants.</title>
        <authorList>
            <person name="Rensing S."/>
            <person name="Lang D."/>
            <person name="Zimmer A."/>
            <person name="Terry A."/>
            <person name="Salamov A."/>
            <person name="Shapiro H."/>
            <person name="Nishiyama T."/>
            <person name="Perroud P.-F."/>
            <person name="Lindquist E."/>
            <person name="Kamisugi Y."/>
            <person name="Tanahashi T."/>
            <person name="Sakakibara K."/>
            <person name="Fujita T."/>
            <person name="Oishi K."/>
            <person name="Shin-I T."/>
            <person name="Kuroki Y."/>
            <person name="Toyoda A."/>
            <person name="Suzuki Y."/>
            <person name="Hashimoto A."/>
            <person name="Yamaguchi K."/>
            <person name="Sugano A."/>
            <person name="Kohara Y."/>
            <person name="Fujiyama A."/>
            <person name="Anterola A."/>
            <person name="Aoki S."/>
            <person name="Ashton N."/>
            <person name="Barbazuk W.B."/>
            <person name="Barker E."/>
            <person name="Bennetzen J."/>
            <person name="Bezanilla M."/>
            <person name="Blankenship R."/>
            <person name="Cho S.H."/>
            <person name="Dutcher S."/>
            <person name="Estelle M."/>
            <person name="Fawcett J.A."/>
            <person name="Gundlach H."/>
            <person name="Hanada K."/>
            <person name="Heyl A."/>
            <person name="Hicks K.A."/>
            <person name="Hugh J."/>
            <person name="Lohr M."/>
            <person name="Mayer K."/>
            <person name="Melkozernov A."/>
            <person name="Murata T."/>
            <person name="Nelson D."/>
            <person name="Pils B."/>
            <person name="Prigge M."/>
            <person name="Reiss B."/>
            <person name="Renner T."/>
            <person name="Rombauts S."/>
            <person name="Rushton P."/>
            <person name="Sanderfoot A."/>
            <person name="Schween G."/>
            <person name="Shiu S.-H."/>
            <person name="Stueber K."/>
            <person name="Theodoulou F.L."/>
            <person name="Tu H."/>
            <person name="Van de Peer Y."/>
            <person name="Verrier P.J."/>
            <person name="Waters E."/>
            <person name="Wood A."/>
            <person name="Yang L."/>
            <person name="Cove D."/>
            <person name="Cuming A."/>
            <person name="Hasebe M."/>
            <person name="Lucas S."/>
            <person name="Mishler D.B."/>
            <person name="Reski R."/>
            <person name="Grigoriev I."/>
            <person name="Quatrano R.S."/>
            <person name="Boore J.L."/>
        </authorList>
    </citation>
    <scope>NUCLEOTIDE SEQUENCE [LARGE SCALE GENOMIC DNA]</scope>
    <source>
        <strain evidence="3 4">cv. Gransden 2004</strain>
    </source>
</reference>
<sequence>MELKGNGAGQCYVEDKRVLRGKGTSTSGGVEEGALGSLQGRGVGDGSHPPPFGRKGRLAPLSFSMTLLSSS</sequence>
<dbReference type="EnsemblPlants" id="Pp3c11_2126V3.1">
    <property type="protein sequence ID" value="Pp3c11_2126V3.1"/>
    <property type="gene ID" value="Pp3c11_2126"/>
</dbReference>
<evidence type="ECO:0000313" key="3">
    <source>
        <dbReference type="EnsemblPlants" id="Pp3c11_2126V3.1"/>
    </source>
</evidence>
<dbReference type="Gramene" id="Pp3c11_2126V3.1">
    <property type="protein sequence ID" value="Pp3c11_2126V3.1"/>
    <property type="gene ID" value="Pp3c11_2126"/>
</dbReference>
<feature type="region of interest" description="Disordered" evidence="1">
    <location>
        <begin position="20"/>
        <end position="58"/>
    </location>
</feature>
<evidence type="ECO:0000256" key="1">
    <source>
        <dbReference type="SAM" id="MobiDB-lite"/>
    </source>
</evidence>
<accession>A0A2K1JT47</accession>